<name>A0A7W6LLJ0_9SPHN</name>
<proteinExistence type="predicted"/>
<evidence type="ECO:0000259" key="1">
    <source>
        <dbReference type="SMART" id="SM00507"/>
    </source>
</evidence>
<dbReference type="InterPro" id="IPR003615">
    <property type="entry name" value="HNH_nuc"/>
</dbReference>
<reference evidence="2 3" key="1">
    <citation type="submission" date="2020-08" db="EMBL/GenBank/DDBJ databases">
        <title>Genomic Encyclopedia of Type Strains, Phase IV (KMG-IV): sequencing the most valuable type-strain genomes for metagenomic binning, comparative biology and taxonomic classification.</title>
        <authorList>
            <person name="Goeker M."/>
        </authorList>
    </citation>
    <scope>NUCLEOTIDE SEQUENCE [LARGE SCALE GENOMIC DNA]</scope>
    <source>
        <strain evidence="2 3">DSM 19371</strain>
    </source>
</reference>
<sequence>MLLSRCWSISGVGKGVEATMYHPDLIRHPENCPALVLNADYTPLSYYPLSLWPWQTAIKAIFLERVDIVSSYEREVHSPSLQMRIPSVIALKQYVRPSEHPAFTRFNLFLRDKFSCQYCGTTQDLTFDHVVPRRAGGRTTWENVATACSPCNLKKGGRTPREAGMQLHVQPIRPTSWQLQEHGRAFPPGYLHESWHDWLYWDVELLA</sequence>
<keyword evidence="2" id="KW-0255">Endonuclease</keyword>
<dbReference type="PANTHER" id="PTHR33877:SF2">
    <property type="entry name" value="OS07G0170200 PROTEIN"/>
    <property type="match status" value="1"/>
</dbReference>
<dbReference type="SMART" id="SM00507">
    <property type="entry name" value="HNHc"/>
    <property type="match status" value="1"/>
</dbReference>
<dbReference type="Gene3D" id="1.10.30.50">
    <property type="match status" value="1"/>
</dbReference>
<comment type="caution">
    <text evidence="2">The sequence shown here is derived from an EMBL/GenBank/DDBJ whole genome shotgun (WGS) entry which is preliminary data.</text>
</comment>
<keyword evidence="2" id="KW-0540">Nuclease</keyword>
<dbReference type="InterPro" id="IPR029471">
    <property type="entry name" value="HNH_5"/>
</dbReference>
<dbReference type="InterPro" id="IPR052892">
    <property type="entry name" value="NA-targeting_endonuclease"/>
</dbReference>
<dbReference type="PANTHER" id="PTHR33877">
    <property type="entry name" value="SLL1193 PROTEIN"/>
    <property type="match status" value="1"/>
</dbReference>
<dbReference type="GO" id="GO:0004519">
    <property type="term" value="F:endonuclease activity"/>
    <property type="evidence" value="ECO:0007669"/>
    <property type="project" value="UniProtKB-KW"/>
</dbReference>
<feature type="domain" description="HNH nuclease" evidence="1">
    <location>
        <begin position="103"/>
        <end position="153"/>
    </location>
</feature>
<evidence type="ECO:0000313" key="2">
    <source>
        <dbReference type="EMBL" id="MBB4146596.1"/>
    </source>
</evidence>
<dbReference type="Pfam" id="PF14279">
    <property type="entry name" value="HNH_5"/>
    <property type="match status" value="1"/>
</dbReference>
<dbReference type="CDD" id="cd00085">
    <property type="entry name" value="HNHc"/>
    <property type="match status" value="1"/>
</dbReference>
<protein>
    <submittedName>
        <fullName evidence="2">5-methylcytosine-specific restriction endonuclease McrA</fullName>
    </submittedName>
</protein>
<dbReference type="Proteomes" id="UP000590524">
    <property type="component" value="Unassembled WGS sequence"/>
</dbReference>
<keyword evidence="2" id="KW-0378">Hydrolase</keyword>
<keyword evidence="3" id="KW-1185">Reference proteome</keyword>
<organism evidence="2 3">
    <name type="scientific">Sphingobium scionense</name>
    <dbReference type="NCBI Taxonomy" id="1404341"/>
    <lineage>
        <taxon>Bacteria</taxon>
        <taxon>Pseudomonadati</taxon>
        <taxon>Pseudomonadota</taxon>
        <taxon>Alphaproteobacteria</taxon>
        <taxon>Sphingomonadales</taxon>
        <taxon>Sphingomonadaceae</taxon>
        <taxon>Sphingobium</taxon>
    </lineage>
</organism>
<accession>A0A7W6LLJ0</accession>
<evidence type="ECO:0000313" key="3">
    <source>
        <dbReference type="Proteomes" id="UP000590524"/>
    </source>
</evidence>
<dbReference type="AlphaFoldDB" id="A0A7W6LLJ0"/>
<gene>
    <name evidence="2" type="ORF">GGQ90_000349</name>
</gene>
<dbReference type="EMBL" id="JACIEU010000001">
    <property type="protein sequence ID" value="MBB4146596.1"/>
    <property type="molecule type" value="Genomic_DNA"/>
</dbReference>